<keyword evidence="3" id="KW-1185">Reference proteome</keyword>
<protein>
    <recommendedName>
        <fullName evidence="4">YhhN-like protein</fullName>
    </recommendedName>
</protein>
<accession>A0A1I5XGK7</accession>
<feature type="transmembrane region" description="Helical" evidence="1">
    <location>
        <begin position="185"/>
        <end position="207"/>
    </location>
</feature>
<evidence type="ECO:0000313" key="2">
    <source>
        <dbReference type="EMBL" id="SFQ31088.1"/>
    </source>
</evidence>
<feature type="transmembrane region" description="Helical" evidence="1">
    <location>
        <begin position="36"/>
        <end position="56"/>
    </location>
</feature>
<reference evidence="2 3" key="1">
    <citation type="submission" date="2016-10" db="EMBL/GenBank/DDBJ databases">
        <authorList>
            <person name="de Groot N.N."/>
        </authorList>
    </citation>
    <scope>NUCLEOTIDE SEQUENCE [LARGE SCALE GENOMIC DNA]</scope>
    <source>
        <strain evidence="2 3">DSM 28286</strain>
    </source>
</reference>
<feature type="transmembrane region" description="Helical" evidence="1">
    <location>
        <begin position="150"/>
        <end position="173"/>
    </location>
</feature>
<dbReference type="EMBL" id="FOXQ01000008">
    <property type="protein sequence ID" value="SFQ31088.1"/>
    <property type="molecule type" value="Genomic_DNA"/>
</dbReference>
<evidence type="ECO:0000256" key="1">
    <source>
        <dbReference type="SAM" id="Phobius"/>
    </source>
</evidence>
<name>A0A1I5XGK7_9BACT</name>
<dbReference type="Proteomes" id="UP000199031">
    <property type="component" value="Unassembled WGS sequence"/>
</dbReference>
<evidence type="ECO:0000313" key="3">
    <source>
        <dbReference type="Proteomes" id="UP000199031"/>
    </source>
</evidence>
<keyword evidence="1" id="KW-1133">Transmembrane helix</keyword>
<organism evidence="2 3">
    <name type="scientific">Parafilimonas terrae</name>
    <dbReference type="NCBI Taxonomy" id="1465490"/>
    <lineage>
        <taxon>Bacteria</taxon>
        <taxon>Pseudomonadati</taxon>
        <taxon>Bacteroidota</taxon>
        <taxon>Chitinophagia</taxon>
        <taxon>Chitinophagales</taxon>
        <taxon>Chitinophagaceae</taxon>
        <taxon>Parafilimonas</taxon>
    </lineage>
</organism>
<feature type="transmembrane region" description="Helical" evidence="1">
    <location>
        <begin position="92"/>
        <end position="112"/>
    </location>
</feature>
<feature type="transmembrane region" description="Helical" evidence="1">
    <location>
        <begin position="118"/>
        <end position="138"/>
    </location>
</feature>
<dbReference type="STRING" id="1465490.SAMN05444277_108177"/>
<keyword evidence="1" id="KW-0812">Transmembrane</keyword>
<dbReference type="AlphaFoldDB" id="A0A1I5XGK7"/>
<proteinExistence type="predicted"/>
<gene>
    <name evidence="2" type="ORF">SAMN05444277_108177</name>
</gene>
<feature type="transmembrane region" description="Helical" evidence="1">
    <location>
        <begin position="6"/>
        <end position="24"/>
    </location>
</feature>
<feature type="transmembrane region" description="Helical" evidence="1">
    <location>
        <begin position="62"/>
        <end position="80"/>
    </location>
</feature>
<sequence length="217" mass="25434">MLNSFAFDLVVSFSIILPAITGLIKLNQVRWNYLPFILLIWIGLFNEVISTIFIFSTHSNTINSNIYVLIEYSLLLFQFYKWNGIERKKCCYLILLGIVVWIIDNVILNSVWTNNSIFRIFYSFAIIFLSINQISKVIINERMSLLKNTIFLICIAFLIYYGCKAFIEIFNAFHLGFSNAFNRNIFMILYFANLFSNVIYAYAILCIPTKQEFSLLY</sequence>
<keyword evidence="1" id="KW-0472">Membrane</keyword>
<evidence type="ECO:0008006" key="4">
    <source>
        <dbReference type="Google" id="ProtNLM"/>
    </source>
</evidence>